<feature type="transmembrane region" description="Helical" evidence="1">
    <location>
        <begin position="202"/>
        <end position="221"/>
    </location>
</feature>
<proteinExistence type="predicted"/>
<feature type="transmembrane region" description="Helical" evidence="1">
    <location>
        <begin position="82"/>
        <end position="103"/>
    </location>
</feature>
<sequence>MAPFFALKIYKIINVYIFSLLTYYVLVLNPIKLWGSGMRILKDISVSAVLAGFVAVLVGFSSSVAIVFHAADALMLSDSIKISWIVALGIGMATTGFCLSLYYRAPVVTAWSTPGAALLATSLEGASYPEAIGAFIFSALLMVLVGVTGMFNRLVALIPLPIACAMLAGILLQFGLSIFTSLQSEMLMVVTMTLGYLLSKKVYPRYAILVVLFIGFAYLVLDNDVVFNNPSFTIGALIWTSPEWNLGAILGVGLPLFLVTMSSQNIPGAAVLKVNGYQVPASSLVGWTGVASMVLAPFGGYAISLAAITAAICTGDESHPDKTKRYVAGLSAGLFYLLAAVFASSIVVLFASLPIEMVAALAGLALLGTIGNNIRTALDPEETREAALITFLMTASGASLFGIASAFWGIVFGVICLIIQKKWR</sequence>
<feature type="transmembrane region" description="Helical" evidence="1">
    <location>
        <begin position="242"/>
        <end position="264"/>
    </location>
</feature>
<feature type="transmembrane region" description="Helical" evidence="1">
    <location>
        <begin position="12"/>
        <end position="32"/>
    </location>
</feature>
<dbReference type="eggNOG" id="COG3135">
    <property type="taxonomic scope" value="Bacteria"/>
</dbReference>
<feature type="transmembrane region" description="Helical" evidence="1">
    <location>
        <begin position="334"/>
        <end position="367"/>
    </location>
</feature>
<keyword evidence="1" id="KW-0472">Membrane</keyword>
<dbReference type="EMBL" id="CP002583">
    <property type="protein sequence ID" value="ADZ91272.1"/>
    <property type="molecule type" value="Genomic_DNA"/>
</dbReference>
<dbReference type="STRING" id="717774.Marme_2024"/>
<dbReference type="PANTHER" id="PTHR30199">
    <property type="entry name" value="MFS FAMILY TRANSPORTER, PREDICTED SUBSTRATE BENZOATE"/>
    <property type="match status" value="1"/>
</dbReference>
<keyword evidence="3" id="KW-1185">Reference proteome</keyword>
<dbReference type="Pfam" id="PF03594">
    <property type="entry name" value="BenE"/>
    <property type="match status" value="1"/>
</dbReference>
<feature type="transmembrane region" description="Helical" evidence="1">
    <location>
        <begin position="44"/>
        <end position="70"/>
    </location>
</feature>
<dbReference type="GO" id="GO:0042925">
    <property type="term" value="F:benzoate transmembrane transporter activity"/>
    <property type="evidence" value="ECO:0007669"/>
    <property type="project" value="InterPro"/>
</dbReference>
<reference evidence="2 3" key="1">
    <citation type="journal article" date="2012" name="Stand. Genomic Sci.">
        <title>Complete genome sequence of the melanogenic marine bacterium Marinomonas mediterranea type strain (MMB-1(T)).</title>
        <authorList>
            <person name="Lucas-Elio P."/>
            <person name="Goodwin L."/>
            <person name="Woyke T."/>
            <person name="Pitluck S."/>
            <person name="Nolan M."/>
            <person name="Kyrpides N.C."/>
            <person name="Detter J.C."/>
            <person name="Copeland A."/>
            <person name="Teshima H."/>
            <person name="Bruce D."/>
            <person name="Detter C."/>
            <person name="Tapia R."/>
            <person name="Han S."/>
            <person name="Land M.L."/>
            <person name="Ivanova N."/>
            <person name="Mikhailova N."/>
            <person name="Johnston A.W."/>
            <person name="Sanchez-Amat A."/>
        </authorList>
    </citation>
    <scope>NUCLEOTIDE SEQUENCE [LARGE SCALE GENOMIC DNA]</scope>
    <source>
        <strain evidence="3">ATCC 700492 / JCM 21426 / NBRC 103028 / MMB-1</strain>
    </source>
</reference>
<dbReference type="Proteomes" id="UP000001062">
    <property type="component" value="Chromosome"/>
</dbReference>
<evidence type="ECO:0000313" key="2">
    <source>
        <dbReference type="EMBL" id="ADZ91272.1"/>
    </source>
</evidence>
<dbReference type="InterPro" id="IPR004711">
    <property type="entry name" value="Benzoate_Transporter"/>
</dbReference>
<organism evidence="2 3">
    <name type="scientific">Marinomonas mediterranea (strain ATCC 700492 / JCM 21426 / NBRC 103028 / MMB-1)</name>
    <dbReference type="NCBI Taxonomy" id="717774"/>
    <lineage>
        <taxon>Bacteria</taxon>
        <taxon>Pseudomonadati</taxon>
        <taxon>Pseudomonadota</taxon>
        <taxon>Gammaproteobacteria</taxon>
        <taxon>Oceanospirillales</taxon>
        <taxon>Oceanospirillaceae</taxon>
        <taxon>Marinomonas</taxon>
    </lineage>
</organism>
<evidence type="ECO:0000313" key="3">
    <source>
        <dbReference type="Proteomes" id="UP000001062"/>
    </source>
</evidence>
<keyword evidence="1" id="KW-0812">Transmembrane</keyword>
<feature type="transmembrane region" description="Helical" evidence="1">
    <location>
        <begin position="284"/>
        <end position="313"/>
    </location>
</feature>
<feature type="transmembrane region" description="Helical" evidence="1">
    <location>
        <begin position="387"/>
        <end position="419"/>
    </location>
</feature>
<dbReference type="HOGENOM" id="CLU_041268_2_0_6"/>
<accession>F2K3D0</accession>
<evidence type="ECO:0000256" key="1">
    <source>
        <dbReference type="SAM" id="Phobius"/>
    </source>
</evidence>
<feature type="transmembrane region" description="Helical" evidence="1">
    <location>
        <begin position="158"/>
        <end position="182"/>
    </location>
</feature>
<dbReference type="NCBIfam" id="TIGR00843">
    <property type="entry name" value="benE"/>
    <property type="match status" value="1"/>
</dbReference>
<name>F2K3D0_MARM1</name>
<dbReference type="KEGG" id="mme:Marme_2024"/>
<gene>
    <name evidence="2" type="ordered locus">Marme_2024</name>
</gene>
<protein>
    <submittedName>
        <fullName evidence="2">Benzoate transporter</fullName>
    </submittedName>
</protein>
<dbReference type="AlphaFoldDB" id="F2K3D0"/>
<dbReference type="PATRIC" id="fig|717774.3.peg.2085"/>
<dbReference type="PANTHER" id="PTHR30199:SF0">
    <property type="entry name" value="INNER MEMBRANE PROTEIN YDCO"/>
    <property type="match status" value="1"/>
</dbReference>
<feature type="transmembrane region" description="Helical" evidence="1">
    <location>
        <begin position="131"/>
        <end position="151"/>
    </location>
</feature>
<dbReference type="GO" id="GO:0005886">
    <property type="term" value="C:plasma membrane"/>
    <property type="evidence" value="ECO:0007669"/>
    <property type="project" value="TreeGrafter"/>
</dbReference>
<keyword evidence="1" id="KW-1133">Transmembrane helix</keyword>